<gene>
    <name evidence="1" type="ORF">Pr1d_00660</name>
</gene>
<reference evidence="1 2" key="1">
    <citation type="submission" date="2019-08" db="EMBL/GenBank/DDBJ databases">
        <title>Deep-cultivation of Planctomycetes and their phenomic and genomic characterization uncovers novel biology.</title>
        <authorList>
            <person name="Wiegand S."/>
            <person name="Jogler M."/>
            <person name="Boedeker C."/>
            <person name="Pinto D."/>
            <person name="Vollmers J."/>
            <person name="Rivas-Marin E."/>
            <person name="Kohn T."/>
            <person name="Peeters S.H."/>
            <person name="Heuer A."/>
            <person name="Rast P."/>
            <person name="Oberbeckmann S."/>
            <person name="Bunk B."/>
            <person name="Jeske O."/>
            <person name="Meyerdierks A."/>
            <person name="Storesund J.E."/>
            <person name="Kallscheuer N."/>
            <person name="Luecker S."/>
            <person name="Lage O.M."/>
            <person name="Pohl T."/>
            <person name="Merkel B.J."/>
            <person name="Hornburger P."/>
            <person name="Mueller R.-W."/>
            <person name="Bruemmer F."/>
            <person name="Labrenz M."/>
            <person name="Spormann A.M."/>
            <person name="Op den Camp H."/>
            <person name="Overmann J."/>
            <person name="Amann R."/>
            <person name="Jetten M.S.M."/>
            <person name="Mascher T."/>
            <person name="Medema M.H."/>
            <person name="Devos D.P."/>
            <person name="Kaster A.-K."/>
            <person name="Ovreas L."/>
            <person name="Rohde M."/>
            <person name="Galperin M.Y."/>
            <person name="Jogler C."/>
        </authorList>
    </citation>
    <scope>NUCLEOTIDE SEQUENCE [LARGE SCALE GENOMIC DNA]</scope>
    <source>
        <strain evidence="1 2">Pr1d</strain>
    </source>
</reference>
<dbReference type="AlphaFoldDB" id="A0A5B9Q7G0"/>
<keyword evidence="2" id="KW-1185">Reference proteome</keyword>
<name>A0A5B9Q7G0_9BACT</name>
<accession>A0A5B9Q7G0</accession>
<evidence type="ECO:0000313" key="2">
    <source>
        <dbReference type="Proteomes" id="UP000323917"/>
    </source>
</evidence>
<protein>
    <submittedName>
        <fullName evidence="1">Uncharacterized protein</fullName>
    </submittedName>
</protein>
<sequence>MSELASSESLRQLDQRHAEVLQALDSLCLDIEEVLQQISPQREPELQQAA</sequence>
<dbReference type="EMBL" id="CP042913">
    <property type="protein sequence ID" value="QEG32806.1"/>
    <property type="molecule type" value="Genomic_DNA"/>
</dbReference>
<dbReference type="RefSeq" id="WP_168204979.1">
    <property type="nucleotide sequence ID" value="NZ_CP042913.1"/>
</dbReference>
<evidence type="ECO:0000313" key="1">
    <source>
        <dbReference type="EMBL" id="QEG32806.1"/>
    </source>
</evidence>
<dbReference type="Proteomes" id="UP000323917">
    <property type="component" value="Chromosome"/>
</dbReference>
<dbReference type="KEGG" id="bgok:Pr1d_00660"/>
<organism evidence="1 2">
    <name type="scientific">Bythopirellula goksoeyrii</name>
    <dbReference type="NCBI Taxonomy" id="1400387"/>
    <lineage>
        <taxon>Bacteria</taxon>
        <taxon>Pseudomonadati</taxon>
        <taxon>Planctomycetota</taxon>
        <taxon>Planctomycetia</taxon>
        <taxon>Pirellulales</taxon>
        <taxon>Lacipirellulaceae</taxon>
        <taxon>Bythopirellula</taxon>
    </lineage>
</organism>
<proteinExistence type="predicted"/>